<gene>
    <name evidence="2" type="ORF">R9X50_00674500</name>
</gene>
<feature type="compositionally biased region" description="Polar residues" evidence="1">
    <location>
        <begin position="431"/>
        <end position="492"/>
    </location>
</feature>
<reference evidence="2 3" key="1">
    <citation type="submission" date="2023-11" db="EMBL/GenBank/DDBJ databases">
        <title>An acidophilic fungus is an integral part of prey digestion in a carnivorous sundew plant.</title>
        <authorList>
            <person name="Tsai I.J."/>
        </authorList>
    </citation>
    <scope>NUCLEOTIDE SEQUENCE [LARGE SCALE GENOMIC DNA]</scope>
    <source>
        <strain evidence="2">169a</strain>
    </source>
</reference>
<evidence type="ECO:0000256" key="1">
    <source>
        <dbReference type="SAM" id="MobiDB-lite"/>
    </source>
</evidence>
<evidence type="ECO:0000313" key="2">
    <source>
        <dbReference type="EMBL" id="WPH03862.1"/>
    </source>
</evidence>
<organism evidence="2 3">
    <name type="scientific">Acrodontium crateriforme</name>
    <dbReference type="NCBI Taxonomy" id="150365"/>
    <lineage>
        <taxon>Eukaryota</taxon>
        <taxon>Fungi</taxon>
        <taxon>Dikarya</taxon>
        <taxon>Ascomycota</taxon>
        <taxon>Pezizomycotina</taxon>
        <taxon>Dothideomycetes</taxon>
        <taxon>Dothideomycetidae</taxon>
        <taxon>Mycosphaerellales</taxon>
        <taxon>Teratosphaeriaceae</taxon>
        <taxon>Acrodontium</taxon>
    </lineage>
</organism>
<evidence type="ECO:0000313" key="3">
    <source>
        <dbReference type="Proteomes" id="UP001303373"/>
    </source>
</evidence>
<protein>
    <submittedName>
        <fullName evidence="2">Uncharacterized protein</fullName>
    </submittedName>
</protein>
<dbReference type="Proteomes" id="UP001303373">
    <property type="component" value="Chromosome 11"/>
</dbReference>
<dbReference type="EMBL" id="CP138590">
    <property type="protein sequence ID" value="WPH03862.1"/>
    <property type="molecule type" value="Genomic_DNA"/>
</dbReference>
<accession>A0AAQ3MAD1</accession>
<sequence>MHLSYAPFLVLASQPFVVSYELEGRQANSTGSTPSTVAPKASAALSAPTSTLIVSSNATSSLPQASTTTCCYLYPMGVGINTWYSKSYDLTVATVVTNWVQYPNGSLAIANSSTATVSNATSFFGSYDMGNAAPFSSAYTSFNPSPYTLSAIPSTTFTSWQYSYSVVTPVPTAIPTNLIPTIASLYGKSVIQADGAITVADQNSLVIRSPTPWFTFNGMTLFTSWICATETVETLALYSTGPSTTVSTGQEAYTTSGFPNDHYPVPGSGNMLFLNGSVAWRFPDGDYSNFNYSTWVEMNGGPGLGGAGDDYLFGLDALPSYLAGIPWMKSQFPEISSCSYFIGEGEPTVHVPVNQVTATAHSTMTLPGDSVSSIATTALADSSSLSSASPSSTYVSSESSHTKASVSVASSAPDSSSSAGSSTVVLSSSPIVASTNPSTSTKNSDSLTIIPPTHTSSGPVSDTGSSTAIVTQPAGSDQSNSATAKQTQHDNNSVSSSSSAGLGQIIASIIGIQQSSSSLVSQASSSSQYTPVVVANSVTTATISVGSAITIDGQAVSVGSSGVVVFGTGSSARTVTQGQIASATEASTTLYTSAEAVTLGSATVSFDKTGSAVVIGGSTVPIGSTIVVSGQTLSVNSETDVVSVSSADVSMSSADVTSTQTSSASSTGDVQGSSVSVAGIPSSSQSSSSAAQVQASLGARIAMMAIIYMAAW</sequence>
<feature type="region of interest" description="Disordered" evidence="1">
    <location>
        <begin position="655"/>
        <end position="685"/>
    </location>
</feature>
<name>A0AAQ3MAD1_9PEZI</name>
<keyword evidence="3" id="KW-1185">Reference proteome</keyword>
<feature type="region of interest" description="Disordered" evidence="1">
    <location>
        <begin position="431"/>
        <end position="497"/>
    </location>
</feature>
<proteinExistence type="predicted"/>
<dbReference type="AlphaFoldDB" id="A0AAQ3MAD1"/>